<evidence type="ECO:0000256" key="10">
    <source>
        <dbReference type="ARBA" id="ARBA00023136"/>
    </source>
</evidence>
<sequence length="477" mass="53256">MISIVLTITFAILVSYKVFSLVLPSRYYPPSLQESAQETLYREPKASVQILVLGDIGHSPRMQNHALSISKNGGRVDVIGYEGILPNLQSIFLNYLIESSIHPGLRNNPLVTIIPLPQLPTFLIPFTIPFLVAAPLKVLWQVWTLFVALGYRTRPSRWLLVQNPPSIPTLLISIIICFIRQTHLIIDWHNLGWTILAGKKGVNHPYVTLSKYYEAILGRWAPTANFVVSETMRRELQSSPYNICSPIFTLYDRPTSDFQPITSTEKRIHFLEQLNETSKFAHDISLGNTKLIVSSTSWTPDENFEILLEALCNYASSPENLPSLLVIITGKGPQKQYYLDRISSLNLKSKLDDVTICTTWLSTENYATLLACADLGVCLHTSSSGLDLPMKVIDMFGAGLPVVGYKAYESWKELVIEGINGMGFVTSGELSGIIQELLKEKSGEKLAKLKAGALSEGKKRWDQEWDSVVARVIGVCD</sequence>
<dbReference type="GO" id="GO:0004578">
    <property type="term" value="F:chitobiosyldiphosphodolichol beta-mannosyltransferase activity"/>
    <property type="evidence" value="ECO:0007669"/>
    <property type="project" value="UniProtKB-EC"/>
</dbReference>
<name>A0A2S4PMC2_9PEZI</name>
<dbReference type="SUPFAM" id="SSF53756">
    <property type="entry name" value="UDP-Glycosyltransferase/glycogen phosphorylase"/>
    <property type="match status" value="1"/>
</dbReference>
<evidence type="ECO:0000256" key="8">
    <source>
        <dbReference type="ARBA" id="ARBA00022824"/>
    </source>
</evidence>
<comment type="caution">
    <text evidence="12">The sequence shown here is derived from an EMBL/GenBank/DDBJ whole genome shotgun (WGS) entry which is preliminary data.</text>
</comment>
<dbReference type="Pfam" id="PF13692">
    <property type="entry name" value="Glyco_trans_1_4"/>
    <property type="match status" value="1"/>
</dbReference>
<evidence type="ECO:0000256" key="9">
    <source>
        <dbReference type="ARBA" id="ARBA00022989"/>
    </source>
</evidence>
<dbReference type="STRING" id="225359.A0A2S4PMC2"/>
<keyword evidence="7" id="KW-0812">Transmembrane</keyword>
<proteinExistence type="predicted"/>
<dbReference type="Gene3D" id="3.40.50.2000">
    <property type="entry name" value="Glycogen Phosphorylase B"/>
    <property type="match status" value="1"/>
</dbReference>
<evidence type="ECO:0000256" key="7">
    <source>
        <dbReference type="ARBA" id="ARBA00022692"/>
    </source>
</evidence>
<evidence type="ECO:0000313" key="13">
    <source>
        <dbReference type="Proteomes" id="UP000237438"/>
    </source>
</evidence>
<gene>
    <name evidence="12" type="ORF">EPUL_005138</name>
</gene>
<dbReference type="FunFam" id="3.40.50.2000:FF:000162">
    <property type="entry name" value="Beta-1,4-mannosyltransferase (Alg1), putative"/>
    <property type="match status" value="1"/>
</dbReference>
<dbReference type="PANTHER" id="PTHR13036">
    <property type="entry name" value="BETA1,4 MANNOSYLTRANSFERASE"/>
    <property type="match status" value="1"/>
</dbReference>
<evidence type="ECO:0000256" key="6">
    <source>
        <dbReference type="ARBA" id="ARBA00022679"/>
    </source>
</evidence>
<keyword evidence="8" id="KW-0256">Endoplasmic reticulum</keyword>
<dbReference type="InterPro" id="IPR026051">
    <property type="entry name" value="ALG1-like"/>
</dbReference>
<keyword evidence="10" id="KW-0472">Membrane</keyword>
<evidence type="ECO:0000313" key="12">
    <source>
        <dbReference type="EMBL" id="POS83186.1"/>
    </source>
</evidence>
<comment type="pathway">
    <text evidence="2">Protein modification; protein glycosylation.</text>
</comment>
<dbReference type="PANTHER" id="PTHR13036:SF0">
    <property type="entry name" value="CHITOBIOSYLDIPHOSPHODOLICHOL BETA-MANNOSYLTRANSFERASE"/>
    <property type="match status" value="1"/>
</dbReference>
<protein>
    <recommendedName>
        <fullName evidence="4">Chitobiosyldiphosphodolichol beta-mannosyltransferase</fullName>
        <ecNumber evidence="3">2.4.1.142</ecNumber>
    </recommendedName>
</protein>
<dbReference type="Proteomes" id="UP000237438">
    <property type="component" value="Unassembled WGS sequence"/>
</dbReference>
<evidence type="ECO:0000256" key="1">
    <source>
        <dbReference type="ARBA" id="ARBA00004389"/>
    </source>
</evidence>
<comment type="subcellular location">
    <subcellularLocation>
        <location evidence="1">Endoplasmic reticulum membrane</location>
        <topology evidence="1">Single-pass membrane protein</topology>
    </subcellularLocation>
</comment>
<organism evidence="12 13">
    <name type="scientific">Erysiphe pulchra</name>
    <dbReference type="NCBI Taxonomy" id="225359"/>
    <lineage>
        <taxon>Eukaryota</taxon>
        <taxon>Fungi</taxon>
        <taxon>Dikarya</taxon>
        <taxon>Ascomycota</taxon>
        <taxon>Pezizomycotina</taxon>
        <taxon>Leotiomycetes</taxon>
        <taxon>Erysiphales</taxon>
        <taxon>Erysiphaceae</taxon>
        <taxon>Erysiphe</taxon>
    </lineage>
</organism>
<dbReference type="EMBL" id="PEDP01001813">
    <property type="protein sequence ID" value="POS83186.1"/>
    <property type="molecule type" value="Genomic_DNA"/>
</dbReference>
<accession>A0A2S4PMC2</accession>
<evidence type="ECO:0000256" key="2">
    <source>
        <dbReference type="ARBA" id="ARBA00004922"/>
    </source>
</evidence>
<keyword evidence="9" id="KW-1133">Transmembrane helix</keyword>
<dbReference type="AlphaFoldDB" id="A0A2S4PMC2"/>
<dbReference type="OrthoDB" id="614844at2759"/>
<evidence type="ECO:0000256" key="4">
    <source>
        <dbReference type="ARBA" id="ARBA00015841"/>
    </source>
</evidence>
<dbReference type="EC" id="2.4.1.142" evidence="3"/>
<dbReference type="GO" id="GO:0005789">
    <property type="term" value="C:endoplasmic reticulum membrane"/>
    <property type="evidence" value="ECO:0007669"/>
    <property type="project" value="UniProtKB-SubCell"/>
</dbReference>
<evidence type="ECO:0000256" key="11">
    <source>
        <dbReference type="ARBA" id="ARBA00024899"/>
    </source>
</evidence>
<evidence type="ECO:0000256" key="3">
    <source>
        <dbReference type="ARBA" id="ARBA00012611"/>
    </source>
</evidence>
<keyword evidence="6" id="KW-0808">Transferase</keyword>
<keyword evidence="13" id="KW-1185">Reference proteome</keyword>
<reference evidence="12 13" key="1">
    <citation type="submission" date="2017-10" db="EMBL/GenBank/DDBJ databases">
        <title>Development of genomic resources for the powdery mildew, Erysiphe pulchra.</title>
        <authorList>
            <person name="Wadl P.A."/>
            <person name="Mack B.M."/>
            <person name="Moore G."/>
            <person name="Beltz S.B."/>
        </authorList>
    </citation>
    <scope>NUCLEOTIDE SEQUENCE [LARGE SCALE GENOMIC DNA]</scope>
    <source>
        <strain evidence="12">Cflorida</strain>
    </source>
</reference>
<keyword evidence="5" id="KW-0328">Glycosyltransferase</keyword>
<comment type="function">
    <text evidence="11">Participates in the formation of the lipid-linked precursor oligosaccharide for N-glycosylation. Involved in assembling the dolichol-pyrophosphate-GlcNAc(2)-Man(5) intermediate on the cytoplasmic surface of the ER.</text>
</comment>
<evidence type="ECO:0000256" key="5">
    <source>
        <dbReference type="ARBA" id="ARBA00022676"/>
    </source>
</evidence>